<feature type="transmembrane region" description="Helical" evidence="5">
    <location>
        <begin position="68"/>
        <end position="85"/>
    </location>
</feature>
<keyword evidence="8" id="KW-1185">Reference proteome</keyword>
<organism evidence="7 9">
    <name type="scientific">Devosia psychrophila</name>
    <dbReference type="NCBI Taxonomy" id="728005"/>
    <lineage>
        <taxon>Bacteria</taxon>
        <taxon>Pseudomonadati</taxon>
        <taxon>Pseudomonadota</taxon>
        <taxon>Alphaproteobacteria</taxon>
        <taxon>Hyphomicrobiales</taxon>
        <taxon>Devosiaceae</taxon>
        <taxon>Devosia</taxon>
    </lineage>
</organism>
<evidence type="ECO:0000256" key="2">
    <source>
        <dbReference type="ARBA" id="ARBA00022692"/>
    </source>
</evidence>
<evidence type="ECO:0000256" key="4">
    <source>
        <dbReference type="ARBA" id="ARBA00023136"/>
    </source>
</evidence>
<comment type="subcellular location">
    <subcellularLocation>
        <location evidence="1">Membrane</location>
        <topology evidence="1">Multi-pass membrane protein</topology>
    </subcellularLocation>
</comment>
<name>A0A0F5PTX0_9HYPH</name>
<evidence type="ECO:0000256" key="5">
    <source>
        <dbReference type="SAM" id="Phobius"/>
    </source>
</evidence>
<feature type="transmembrane region" description="Helical" evidence="5">
    <location>
        <begin position="41"/>
        <end position="61"/>
    </location>
</feature>
<dbReference type="EMBL" id="LAPV01000146">
    <property type="protein sequence ID" value="KKC32040.1"/>
    <property type="molecule type" value="Genomic_DNA"/>
</dbReference>
<dbReference type="OrthoDB" id="9789029at2"/>
<dbReference type="Gene3D" id="1.20.120.1630">
    <property type="match status" value="1"/>
</dbReference>
<keyword evidence="7" id="KW-0489">Methyltransferase</keyword>
<evidence type="ECO:0000313" key="7">
    <source>
        <dbReference type="EMBL" id="SFD39577.1"/>
    </source>
</evidence>
<dbReference type="Proteomes" id="UP000182258">
    <property type="component" value="Unassembled WGS sequence"/>
</dbReference>
<protein>
    <submittedName>
        <fullName evidence="6">Membrane protein</fullName>
    </submittedName>
    <submittedName>
        <fullName evidence="7">Methyltransferase</fullName>
    </submittedName>
</protein>
<proteinExistence type="predicted"/>
<dbReference type="Pfam" id="PF04140">
    <property type="entry name" value="ICMT"/>
    <property type="match status" value="1"/>
</dbReference>
<dbReference type="GO" id="GO:0032259">
    <property type="term" value="P:methylation"/>
    <property type="evidence" value="ECO:0007669"/>
    <property type="project" value="UniProtKB-KW"/>
</dbReference>
<keyword evidence="7" id="KW-0808">Transferase</keyword>
<evidence type="ECO:0000256" key="1">
    <source>
        <dbReference type="ARBA" id="ARBA00004141"/>
    </source>
</evidence>
<reference evidence="6 8" key="1">
    <citation type="submission" date="2015-03" db="EMBL/GenBank/DDBJ databases">
        <authorList>
            <person name="Lepp D."/>
            <person name="Hassan Y.I."/>
            <person name="Li X.-Z."/>
            <person name="Zhou T."/>
        </authorList>
    </citation>
    <scope>NUCLEOTIDE SEQUENCE [LARGE SCALE GENOMIC DNA]</scope>
    <source>
        <strain evidence="6 8">Cr7-05</strain>
    </source>
</reference>
<dbReference type="EMBL" id="FOMB01000051">
    <property type="protein sequence ID" value="SFD39577.1"/>
    <property type="molecule type" value="Genomic_DNA"/>
</dbReference>
<dbReference type="InterPro" id="IPR007269">
    <property type="entry name" value="ICMT_MeTrfase"/>
</dbReference>
<dbReference type="PATRIC" id="fig|728005.3.peg.1442"/>
<keyword evidence="3 5" id="KW-1133">Transmembrane helix</keyword>
<keyword evidence="2 5" id="KW-0812">Transmembrane</keyword>
<gene>
    <name evidence="7" type="ORF">SAMN04488059_1516</name>
    <name evidence="6" type="ORF">WH91_16160</name>
</gene>
<dbReference type="Proteomes" id="UP000033519">
    <property type="component" value="Unassembled WGS sequence"/>
</dbReference>
<dbReference type="AlphaFoldDB" id="A0A0F5PTX0"/>
<accession>A0A0F5PTX0</accession>
<evidence type="ECO:0000313" key="6">
    <source>
        <dbReference type="EMBL" id="KKC32040.1"/>
    </source>
</evidence>
<reference evidence="7 9" key="2">
    <citation type="submission" date="2016-10" db="EMBL/GenBank/DDBJ databases">
        <authorList>
            <person name="de Groot N.N."/>
        </authorList>
    </citation>
    <scope>NUCLEOTIDE SEQUENCE [LARGE SCALE GENOMIC DNA]</scope>
    <source>
        <strain evidence="7 9">CGMCC 1.10210</strain>
    </source>
</reference>
<keyword evidence="4 5" id="KW-0472">Membrane</keyword>
<dbReference type="GO" id="GO:0016020">
    <property type="term" value="C:membrane"/>
    <property type="evidence" value="ECO:0007669"/>
    <property type="project" value="UniProtKB-SubCell"/>
</dbReference>
<dbReference type="GO" id="GO:0004671">
    <property type="term" value="F:protein C-terminal S-isoprenylcysteine carboxyl O-methyltransferase activity"/>
    <property type="evidence" value="ECO:0007669"/>
    <property type="project" value="InterPro"/>
</dbReference>
<evidence type="ECO:0000256" key="3">
    <source>
        <dbReference type="ARBA" id="ARBA00022989"/>
    </source>
</evidence>
<dbReference type="STRING" id="728005.SAMN04488059_1516"/>
<feature type="transmembrane region" description="Helical" evidence="5">
    <location>
        <begin position="133"/>
        <end position="152"/>
    </location>
</feature>
<dbReference type="RefSeq" id="WP_046172039.1">
    <property type="nucleotide sequence ID" value="NZ_FOMB01000051.1"/>
</dbReference>
<sequence>MTWSIALLAFVSLERLGELVLARHNTARLLSRGAVEHGAGHYPLIVLLHATWLGGLWVLAWNLPIQPLWLTAFILFQVLRIWVLVSLGERWTTRIIVLPEAPLVARGPYRWLSHPNYAVVVGEIAVLPIVYGLNWYALIFSIANVAVLTIRVRAEEMALAKS</sequence>
<evidence type="ECO:0000313" key="8">
    <source>
        <dbReference type="Proteomes" id="UP000033519"/>
    </source>
</evidence>
<evidence type="ECO:0000313" key="9">
    <source>
        <dbReference type="Proteomes" id="UP000182258"/>
    </source>
</evidence>